<feature type="compositionally biased region" description="Acidic residues" evidence="3">
    <location>
        <begin position="51"/>
        <end position="75"/>
    </location>
</feature>
<feature type="compositionally biased region" description="Basic residues" evidence="3">
    <location>
        <begin position="130"/>
        <end position="139"/>
    </location>
</feature>
<feature type="compositionally biased region" description="Polar residues" evidence="3">
    <location>
        <begin position="387"/>
        <end position="412"/>
    </location>
</feature>
<dbReference type="Proteomes" id="UP001234178">
    <property type="component" value="Unassembled WGS sequence"/>
</dbReference>
<evidence type="ECO:0000259" key="4">
    <source>
        <dbReference type="SMART" id="SM00993"/>
    </source>
</evidence>
<feature type="region of interest" description="Disordered" evidence="3">
    <location>
        <begin position="1"/>
        <end position="186"/>
    </location>
</feature>
<feature type="region of interest" description="Disordered" evidence="3">
    <location>
        <begin position="381"/>
        <end position="412"/>
    </location>
</feature>
<protein>
    <recommendedName>
        <fullName evidence="2">Vacuolar protein sorting-associated protein 72 homolog</fullName>
    </recommendedName>
</protein>
<evidence type="ECO:0000256" key="1">
    <source>
        <dbReference type="ARBA" id="ARBA00006832"/>
    </source>
</evidence>
<feature type="compositionally biased region" description="Basic and acidic residues" evidence="3">
    <location>
        <begin position="119"/>
        <end position="129"/>
    </location>
</feature>
<keyword evidence="6" id="KW-1185">Reference proteome</keyword>
<dbReference type="EMBL" id="JAOYFB010000039">
    <property type="protein sequence ID" value="KAK4029592.1"/>
    <property type="molecule type" value="Genomic_DNA"/>
</dbReference>
<dbReference type="SMART" id="SM00993">
    <property type="entry name" value="YL1_C"/>
    <property type="match status" value="1"/>
</dbReference>
<evidence type="ECO:0000313" key="5">
    <source>
        <dbReference type="EMBL" id="KAK4029592.1"/>
    </source>
</evidence>
<evidence type="ECO:0000313" key="6">
    <source>
        <dbReference type="Proteomes" id="UP001234178"/>
    </source>
</evidence>
<feature type="domain" description="Vps72/YL1 C-terminal" evidence="4">
    <location>
        <begin position="306"/>
        <end position="335"/>
    </location>
</feature>
<reference evidence="5 6" key="1">
    <citation type="journal article" date="2023" name="Nucleic Acids Res.">
        <title>The hologenome of Daphnia magna reveals possible DNA methylation and microbiome-mediated evolution of the host genome.</title>
        <authorList>
            <person name="Chaturvedi A."/>
            <person name="Li X."/>
            <person name="Dhandapani V."/>
            <person name="Marshall H."/>
            <person name="Kissane S."/>
            <person name="Cuenca-Cambronero M."/>
            <person name="Asole G."/>
            <person name="Calvet F."/>
            <person name="Ruiz-Romero M."/>
            <person name="Marangio P."/>
            <person name="Guigo R."/>
            <person name="Rago D."/>
            <person name="Mirbahai L."/>
            <person name="Eastwood N."/>
            <person name="Colbourne J.K."/>
            <person name="Zhou J."/>
            <person name="Mallon E."/>
            <person name="Orsini L."/>
        </authorList>
    </citation>
    <scope>NUCLEOTIDE SEQUENCE [LARGE SCALE GENOMIC DNA]</scope>
    <source>
        <strain evidence="5">LRV0_1</strain>
    </source>
</reference>
<dbReference type="InterPro" id="IPR046757">
    <property type="entry name" value="YL1_N"/>
</dbReference>
<sequence>MSLQRERRVNAGNRLSKLLEEEEQDDDFYKSTYGGFNDEEDDNEFVFKAEEDQDDIVDSDFSIDENDEPISDQEDESTKRKRGVVSTKAYKEPKASTSKHLKGDRNIDEMTERIAQAGEKVDDSSEVPKARSKYARKTKIPSQAREKKAVRQTTALKSAETVQRLRERETRGKRKHNRRDNGEKLTQQQLLEEAKETELLNIQSLEKYHQLELEKKKTRVVKKAPTGPTIRYLSTSMPLIQELNAEPERINVEEDEDKEDSLVNETGTLAPVDSNSCCERTFITFSNDSVLEANFNQKKVTPPQKNFCPITRQRAKYFDPVTQLPYATLQSFRILREAYCQQLEVKGDANDAEISRWIEWRQKYRQARLAALAAARSQQANAQGNAVPTSTQQLTPSSAVKPSNANNSTTTI</sequence>
<dbReference type="Pfam" id="PF05764">
    <property type="entry name" value="YL1"/>
    <property type="match status" value="1"/>
</dbReference>
<evidence type="ECO:0000256" key="3">
    <source>
        <dbReference type="SAM" id="MobiDB-lite"/>
    </source>
</evidence>
<accession>A0ABR0AWS7</accession>
<dbReference type="PANTHER" id="PTHR13275:SF4">
    <property type="entry name" value="VACUOLAR PROTEIN SORTING-ASSOCIATED PROTEIN 72 HOMOLOG"/>
    <property type="match status" value="1"/>
</dbReference>
<feature type="compositionally biased region" description="Basic and acidic residues" evidence="3">
    <location>
        <begin position="101"/>
        <end position="112"/>
    </location>
</feature>
<evidence type="ECO:0000256" key="2">
    <source>
        <dbReference type="ARBA" id="ARBA00020000"/>
    </source>
</evidence>
<comment type="similarity">
    <text evidence="1">Belongs to the VPS72/YL1 family.</text>
</comment>
<gene>
    <name evidence="5" type="ORF">OUZ56_022569</name>
</gene>
<proteinExistence type="inferred from homology"/>
<dbReference type="PANTHER" id="PTHR13275">
    <property type="entry name" value="YL-1 PROTEIN TRANSCRIPTION FACTOR-LIKE 1"/>
    <property type="match status" value="1"/>
</dbReference>
<name>A0ABR0AWS7_9CRUS</name>
<dbReference type="InterPro" id="IPR013272">
    <property type="entry name" value="Vps72/YL1_C"/>
</dbReference>
<dbReference type="Pfam" id="PF08265">
    <property type="entry name" value="YL1_C"/>
    <property type="match status" value="1"/>
</dbReference>
<comment type="caution">
    <text evidence="5">The sequence shown here is derived from an EMBL/GenBank/DDBJ whole genome shotgun (WGS) entry which is preliminary data.</text>
</comment>
<organism evidence="5 6">
    <name type="scientific">Daphnia magna</name>
    <dbReference type="NCBI Taxonomy" id="35525"/>
    <lineage>
        <taxon>Eukaryota</taxon>
        <taxon>Metazoa</taxon>
        <taxon>Ecdysozoa</taxon>
        <taxon>Arthropoda</taxon>
        <taxon>Crustacea</taxon>
        <taxon>Branchiopoda</taxon>
        <taxon>Diplostraca</taxon>
        <taxon>Cladocera</taxon>
        <taxon>Anomopoda</taxon>
        <taxon>Daphniidae</taxon>
        <taxon>Daphnia</taxon>
    </lineage>
</organism>